<dbReference type="Proteomes" id="UP000437748">
    <property type="component" value="Unassembled WGS sequence"/>
</dbReference>
<comment type="caution">
    <text evidence="1">The sequence shown here is derived from an EMBL/GenBank/DDBJ whole genome shotgun (WGS) entry which is preliminary data.</text>
</comment>
<evidence type="ECO:0000313" key="1">
    <source>
        <dbReference type="EMBL" id="KAB8040724.1"/>
    </source>
</evidence>
<dbReference type="RefSeq" id="WP_153418242.1">
    <property type="nucleotide sequence ID" value="NZ_WFLM01000001.1"/>
</dbReference>
<accession>A0A6N6VXC0</accession>
<keyword evidence="2" id="KW-1185">Reference proteome</keyword>
<sequence>MLFSANICFSQEFSSSGGGKIDLLVSGGYTAIKIQSNTYTGYEAGIKLLVPFMTSKDFYVGLGAKYDYATFDPPSTQSQVSFSHQYDSFLAGLDFGYKFTTSLLDILINPYAYYSFYDTWLQTTTTATFQQTYSPYIIHNLNYGIGLCLLFKIMFDSNTGLYLGPSGYYSNAYMVYQNATDSKGNKYAGGEGSYSLYTANFTVGMFF</sequence>
<dbReference type="AlphaFoldDB" id="A0A6N6VXC0"/>
<gene>
    <name evidence="1" type="ORF">GCL60_02010</name>
</gene>
<organism evidence="1 2">
    <name type="scientific">Silvanigrella paludirubra</name>
    <dbReference type="NCBI Taxonomy" id="2499159"/>
    <lineage>
        <taxon>Bacteria</taxon>
        <taxon>Pseudomonadati</taxon>
        <taxon>Bdellovibrionota</taxon>
        <taxon>Oligoflexia</taxon>
        <taxon>Silvanigrellales</taxon>
        <taxon>Silvanigrellaceae</taxon>
        <taxon>Silvanigrella</taxon>
    </lineage>
</organism>
<protein>
    <recommendedName>
        <fullName evidence="3">Outer membrane beta-barrel protein</fullName>
    </recommendedName>
</protein>
<reference evidence="1 2" key="1">
    <citation type="submission" date="2019-10" db="EMBL/GenBank/DDBJ databases">
        <title>New species of Slilvanegrellaceae.</title>
        <authorList>
            <person name="Pitt A."/>
            <person name="Hahn M.W."/>
        </authorList>
    </citation>
    <scope>NUCLEOTIDE SEQUENCE [LARGE SCALE GENOMIC DNA]</scope>
    <source>
        <strain evidence="1 2">SP-Ram-0.45-NSY-1</strain>
    </source>
</reference>
<evidence type="ECO:0008006" key="3">
    <source>
        <dbReference type="Google" id="ProtNLM"/>
    </source>
</evidence>
<proteinExistence type="predicted"/>
<dbReference type="EMBL" id="WFLM01000001">
    <property type="protein sequence ID" value="KAB8040724.1"/>
    <property type="molecule type" value="Genomic_DNA"/>
</dbReference>
<dbReference type="OrthoDB" id="9831181at2"/>
<name>A0A6N6VXC0_9BACT</name>
<evidence type="ECO:0000313" key="2">
    <source>
        <dbReference type="Proteomes" id="UP000437748"/>
    </source>
</evidence>